<keyword evidence="2" id="KW-0560">Oxidoreductase</keyword>
<evidence type="ECO:0000256" key="3">
    <source>
        <dbReference type="SAM" id="SignalP"/>
    </source>
</evidence>
<dbReference type="InterPro" id="IPR016169">
    <property type="entry name" value="FAD-bd_PCMH_sub2"/>
</dbReference>
<dbReference type="InterPro" id="IPR006094">
    <property type="entry name" value="Oxid_FAD_bind_N"/>
</dbReference>
<dbReference type="Pfam" id="PF01565">
    <property type="entry name" value="FAD_binding_4"/>
    <property type="match status" value="1"/>
</dbReference>
<keyword evidence="3" id="KW-0732">Signal</keyword>
<dbReference type="InterPro" id="IPR016166">
    <property type="entry name" value="FAD-bd_PCMH"/>
</dbReference>
<dbReference type="Gene3D" id="3.30.465.10">
    <property type="match status" value="1"/>
</dbReference>
<accession>A0A9W8MZI3</accession>
<comment type="caution">
    <text evidence="5">The sequence shown here is derived from an EMBL/GenBank/DDBJ whole genome shotgun (WGS) entry which is preliminary data.</text>
</comment>
<sequence length="531" mass="56959">MHSPLAIGALLAALLHGVSAQGLLKQVNSPAWMAFNATVGGRLAFGVPWPKPCFSVYNNASVTSDPDQCAFVQQNYFNSLELTLLAVILQFEACMSTGDECMLDWTNPTNPAAFTFPQTCDQGSVPPLYVDVKNENDVIATLNFVRRTGVNLVIKNTGHDFKGRSSAPDSLALWMHHLKSAGVQFDELYRFADSHGVEIVGGSDETVGAAGGFLQVRRLSFVFSAIELKLGQGGGHSSISPSAGMAADRVLQFKVVTPDGVYRTANAYQNSDLFFALRGGGGGTFGIVMEATILATPARSYQIASITWPINDDNLRQIMTLFVDNATTLATQGWGGYLTPSTGSLVMTTPNLNAVSAKKSAQALVDLSAALGGTPTVTTLNSFYQWYSQFVGNNLAVIQDAVGLPNALTSRLIPEKNHRTAAGRAELVDAMMNSFSNSIFSQIHLTTPFGFKGTDGSGTSVNPVWRKSLYQVILVNTWFFSSTLADRQGAYAQSTKAANILRDITPGSGAYLNEADIHEPNYKGEFSVLTE</sequence>
<protein>
    <recommendedName>
        <fullName evidence="4">FAD-binding PCMH-type domain-containing protein</fullName>
    </recommendedName>
</protein>
<dbReference type="InterPro" id="IPR050432">
    <property type="entry name" value="FAD-linked_Oxidoreductases_BP"/>
</dbReference>
<evidence type="ECO:0000256" key="2">
    <source>
        <dbReference type="ARBA" id="ARBA00023002"/>
    </source>
</evidence>
<dbReference type="GO" id="GO:0071949">
    <property type="term" value="F:FAD binding"/>
    <property type="evidence" value="ECO:0007669"/>
    <property type="project" value="InterPro"/>
</dbReference>
<gene>
    <name evidence="5" type="ORF">NLJ89_g1713</name>
</gene>
<evidence type="ECO:0000259" key="4">
    <source>
        <dbReference type="PROSITE" id="PS51387"/>
    </source>
</evidence>
<evidence type="ECO:0000313" key="5">
    <source>
        <dbReference type="EMBL" id="KAJ3515510.1"/>
    </source>
</evidence>
<feature type="domain" description="FAD-binding PCMH-type" evidence="4">
    <location>
        <begin position="122"/>
        <end position="298"/>
    </location>
</feature>
<dbReference type="InterPro" id="IPR036318">
    <property type="entry name" value="FAD-bd_PCMH-like_sf"/>
</dbReference>
<dbReference type="GO" id="GO:0016491">
    <property type="term" value="F:oxidoreductase activity"/>
    <property type="evidence" value="ECO:0007669"/>
    <property type="project" value="UniProtKB-KW"/>
</dbReference>
<organism evidence="5 6">
    <name type="scientific">Agrocybe chaxingu</name>
    <dbReference type="NCBI Taxonomy" id="84603"/>
    <lineage>
        <taxon>Eukaryota</taxon>
        <taxon>Fungi</taxon>
        <taxon>Dikarya</taxon>
        <taxon>Basidiomycota</taxon>
        <taxon>Agaricomycotina</taxon>
        <taxon>Agaricomycetes</taxon>
        <taxon>Agaricomycetidae</taxon>
        <taxon>Agaricales</taxon>
        <taxon>Agaricineae</taxon>
        <taxon>Strophariaceae</taxon>
        <taxon>Agrocybe</taxon>
    </lineage>
</organism>
<feature type="chain" id="PRO_5040853394" description="FAD-binding PCMH-type domain-containing protein" evidence="3">
    <location>
        <begin position="21"/>
        <end position="531"/>
    </location>
</feature>
<proteinExistence type="inferred from homology"/>
<feature type="signal peptide" evidence="3">
    <location>
        <begin position="1"/>
        <end position="20"/>
    </location>
</feature>
<reference evidence="5" key="1">
    <citation type="submission" date="2022-07" db="EMBL/GenBank/DDBJ databases">
        <title>Genome Sequence of Agrocybe chaxingu.</title>
        <authorList>
            <person name="Buettner E."/>
        </authorList>
    </citation>
    <scope>NUCLEOTIDE SEQUENCE</scope>
    <source>
        <strain evidence="5">MP-N11</strain>
    </source>
</reference>
<dbReference type="OrthoDB" id="9983560at2759"/>
<evidence type="ECO:0000256" key="1">
    <source>
        <dbReference type="ARBA" id="ARBA00005466"/>
    </source>
</evidence>
<dbReference type="PROSITE" id="PS51387">
    <property type="entry name" value="FAD_PCMH"/>
    <property type="match status" value="1"/>
</dbReference>
<dbReference type="Proteomes" id="UP001148786">
    <property type="component" value="Unassembled WGS sequence"/>
</dbReference>
<dbReference type="AlphaFoldDB" id="A0A9W8MZI3"/>
<dbReference type="PANTHER" id="PTHR13878">
    <property type="entry name" value="GULONOLACTONE OXIDASE"/>
    <property type="match status" value="1"/>
</dbReference>
<dbReference type="SUPFAM" id="SSF56176">
    <property type="entry name" value="FAD-binding/transporter-associated domain-like"/>
    <property type="match status" value="1"/>
</dbReference>
<evidence type="ECO:0000313" key="6">
    <source>
        <dbReference type="Proteomes" id="UP001148786"/>
    </source>
</evidence>
<comment type="similarity">
    <text evidence="1">Belongs to the oxygen-dependent FAD-linked oxidoreductase family.</text>
</comment>
<keyword evidence="6" id="KW-1185">Reference proteome</keyword>
<dbReference type="EMBL" id="JANKHO010000093">
    <property type="protein sequence ID" value="KAJ3515510.1"/>
    <property type="molecule type" value="Genomic_DNA"/>
</dbReference>
<name>A0A9W8MZI3_9AGAR</name>
<dbReference type="PANTHER" id="PTHR13878:SF91">
    <property type="entry name" value="FAD BINDING DOMAIN PROTEIN (AFU_ORTHOLOGUE AFUA_6G12070)-RELATED"/>
    <property type="match status" value="1"/>
</dbReference>